<keyword evidence="3" id="KW-0456">Lyase</keyword>
<protein>
    <submittedName>
        <fullName evidence="8">NAD-binding 3-hydroxyacyl-CoA dehydrogenase</fullName>
    </submittedName>
</protein>
<keyword evidence="4" id="KW-0511">Multifunctional enzyme</keyword>
<dbReference type="FunFam" id="3.40.50.720:FF:000009">
    <property type="entry name" value="Fatty oxidation complex, alpha subunit"/>
    <property type="match status" value="1"/>
</dbReference>
<dbReference type="SUPFAM" id="SSF51735">
    <property type="entry name" value="NAD(P)-binding Rossmann-fold domains"/>
    <property type="match status" value="1"/>
</dbReference>
<comment type="caution">
    <text evidence="8">The sequence shown here is derived from an EMBL/GenBank/DDBJ whole genome shotgun (WGS) entry which is preliminary data.</text>
</comment>
<proteinExistence type="predicted"/>
<evidence type="ECO:0000313" key="8">
    <source>
        <dbReference type="EMBL" id="KCZ88892.1"/>
    </source>
</evidence>
<feature type="domain" description="3-hydroxyacyl-CoA dehydrogenase C-terminal" evidence="6">
    <location>
        <begin position="375"/>
        <end position="455"/>
    </location>
</feature>
<dbReference type="Pfam" id="PF02737">
    <property type="entry name" value="3HCDH_N"/>
    <property type="match status" value="1"/>
</dbReference>
<dbReference type="GO" id="GO:0016829">
    <property type="term" value="F:lyase activity"/>
    <property type="evidence" value="ECO:0007669"/>
    <property type="project" value="UniProtKB-KW"/>
</dbReference>
<dbReference type="AlphaFoldDB" id="A0A059FE70"/>
<dbReference type="PATRIC" id="fig|1280950.3.peg.3069"/>
<dbReference type="FunFam" id="1.10.1040.50:FF:000006">
    <property type="entry name" value="Peroxisomal bifunctional enzyme"/>
    <property type="match status" value="1"/>
</dbReference>
<keyword evidence="1" id="KW-0560">Oxidoreductase</keyword>
<evidence type="ECO:0000256" key="4">
    <source>
        <dbReference type="ARBA" id="ARBA00023268"/>
    </source>
</evidence>
<dbReference type="InterPro" id="IPR036291">
    <property type="entry name" value="NAD(P)-bd_dom_sf"/>
</dbReference>
<evidence type="ECO:0000256" key="5">
    <source>
        <dbReference type="SAM" id="MobiDB-lite"/>
    </source>
</evidence>
<dbReference type="Gene3D" id="3.40.50.720">
    <property type="entry name" value="NAD(P)-binding Rossmann-like Domain"/>
    <property type="match status" value="1"/>
</dbReference>
<gene>
    <name evidence="8" type="ORF">HJO_15284</name>
</gene>
<accession>A0A059FE70</accession>
<organism evidence="8 9">
    <name type="scientific">Hyphomonas johnsonii MHS-2</name>
    <dbReference type="NCBI Taxonomy" id="1280950"/>
    <lineage>
        <taxon>Bacteria</taxon>
        <taxon>Pseudomonadati</taxon>
        <taxon>Pseudomonadota</taxon>
        <taxon>Alphaproteobacteria</taxon>
        <taxon>Hyphomonadales</taxon>
        <taxon>Hyphomonadaceae</taxon>
        <taxon>Hyphomonas</taxon>
    </lineage>
</organism>
<feature type="domain" description="3-hydroxyacyl-CoA dehydrogenase NAD binding" evidence="7">
    <location>
        <begin position="74"/>
        <end position="251"/>
    </location>
</feature>
<dbReference type="GO" id="GO:0003857">
    <property type="term" value="F:(3S)-3-hydroxyacyl-CoA dehydrogenase (NAD+) activity"/>
    <property type="evidence" value="ECO:0007669"/>
    <property type="project" value="TreeGrafter"/>
</dbReference>
<dbReference type="InterPro" id="IPR006176">
    <property type="entry name" value="3-OHacyl-CoA_DH_NAD-bd"/>
</dbReference>
<dbReference type="EMBL" id="ARYK01000009">
    <property type="protein sequence ID" value="KCZ88892.1"/>
    <property type="molecule type" value="Genomic_DNA"/>
</dbReference>
<dbReference type="PANTHER" id="PTHR23309:SF49">
    <property type="entry name" value="PEROXISOMAL BIFUNCTIONAL ENZYME"/>
    <property type="match status" value="1"/>
</dbReference>
<dbReference type="InterPro" id="IPR008927">
    <property type="entry name" value="6-PGluconate_DH-like_C_sf"/>
</dbReference>
<dbReference type="Proteomes" id="UP000025171">
    <property type="component" value="Unassembled WGS sequence"/>
</dbReference>
<evidence type="ECO:0000256" key="2">
    <source>
        <dbReference type="ARBA" id="ARBA00023235"/>
    </source>
</evidence>
<dbReference type="GO" id="GO:0070403">
    <property type="term" value="F:NAD+ binding"/>
    <property type="evidence" value="ECO:0007669"/>
    <property type="project" value="InterPro"/>
</dbReference>
<feature type="region of interest" description="Disordered" evidence="5">
    <location>
        <begin position="1"/>
        <end position="41"/>
    </location>
</feature>
<evidence type="ECO:0000259" key="7">
    <source>
        <dbReference type="Pfam" id="PF02737"/>
    </source>
</evidence>
<dbReference type="SUPFAM" id="SSF48179">
    <property type="entry name" value="6-phosphogluconate dehydrogenase C-terminal domain-like"/>
    <property type="match status" value="2"/>
</dbReference>
<evidence type="ECO:0000313" key="9">
    <source>
        <dbReference type="Proteomes" id="UP000025171"/>
    </source>
</evidence>
<dbReference type="eggNOG" id="COG1250">
    <property type="taxonomic scope" value="Bacteria"/>
</dbReference>
<dbReference type="PANTHER" id="PTHR23309">
    <property type="entry name" value="3-HYDROXYACYL-COA DEHYROGENASE"/>
    <property type="match status" value="1"/>
</dbReference>
<dbReference type="InterPro" id="IPR006108">
    <property type="entry name" value="3HC_DH_C"/>
</dbReference>
<evidence type="ECO:0000256" key="3">
    <source>
        <dbReference type="ARBA" id="ARBA00023239"/>
    </source>
</evidence>
<dbReference type="GO" id="GO:0006635">
    <property type="term" value="P:fatty acid beta-oxidation"/>
    <property type="evidence" value="ECO:0007669"/>
    <property type="project" value="TreeGrafter"/>
</dbReference>
<evidence type="ECO:0000259" key="6">
    <source>
        <dbReference type="Pfam" id="PF00725"/>
    </source>
</evidence>
<feature type="domain" description="3-hydroxyacyl-CoA dehydrogenase C-terminal" evidence="6">
    <location>
        <begin position="255"/>
        <end position="339"/>
    </location>
</feature>
<keyword evidence="2" id="KW-0413">Isomerase</keyword>
<keyword evidence="9" id="KW-1185">Reference proteome</keyword>
<evidence type="ECO:0000256" key="1">
    <source>
        <dbReference type="ARBA" id="ARBA00023002"/>
    </source>
</evidence>
<dbReference type="GO" id="GO:0016853">
    <property type="term" value="F:isomerase activity"/>
    <property type="evidence" value="ECO:0007669"/>
    <property type="project" value="UniProtKB-KW"/>
</dbReference>
<reference evidence="8 9" key="1">
    <citation type="journal article" date="2014" name="Antonie Van Leeuwenhoek">
        <title>Hyphomonas beringensis sp. nov. and Hyphomonas chukchiensis sp. nov., isolated from surface seawater of the Bering Sea and Chukchi Sea.</title>
        <authorList>
            <person name="Li C."/>
            <person name="Lai Q."/>
            <person name="Li G."/>
            <person name="Dong C."/>
            <person name="Wang J."/>
            <person name="Liao Y."/>
            <person name="Shao Z."/>
        </authorList>
    </citation>
    <scope>NUCLEOTIDE SEQUENCE [LARGE SCALE GENOMIC DNA]</scope>
    <source>
        <strain evidence="8 9">MHS-2</strain>
    </source>
</reference>
<dbReference type="STRING" id="1280950.HJO_15284"/>
<dbReference type="Pfam" id="PF00725">
    <property type="entry name" value="3HCDH"/>
    <property type="match status" value="2"/>
</dbReference>
<sequence>MAAPVSRASGLPSFDKSGMRGVDCAPAHDNEESAMTHARSMTPEEVSAYIADAGRKAWDVPDVPASTPRREIRTVGIIGAGTMGGGISMNFTTAGFDVRILEMKQDALDRGIGVVRANYQRSADKGRFPQDEVDTRMARLHGTLDMNTLADCDLVIEAVFEDMDVKKKIFTDLDRIIKPGAILATNTSALNIDEIASVTSRPGDVIGLHFFSPANVMKLLEIVRADKTADDVIATCMDLARNINKIAVLVGVCPGFVGNRILFARQAQAQKLVYAGAMPWDVDAALNTFGFRMGPYQMSDLAGLDIGWKKGATTANPIRDALCELDRRGQKTGAGYYDYDADRKPIPSDVTAGIIRKITGITDGNAPSQDEIIATCIHPMINEGLKILEEKMAQRASDIDVVWLNGYGWPADKGGPMLYGDMVGADKVLATMERLGAEDDRFKPARTLQRLARDGGRFTDVQPGEAVA</sequence>
<dbReference type="Gene3D" id="1.10.1040.50">
    <property type="match status" value="1"/>
</dbReference>
<name>A0A059FE70_9PROT</name>